<comment type="caution">
    <text evidence="1">The sequence shown here is derived from an EMBL/GenBank/DDBJ whole genome shotgun (WGS) entry which is preliminary data.</text>
</comment>
<dbReference type="RefSeq" id="WP_264797664.1">
    <property type="nucleotide sequence ID" value="NZ_BRVS01000043.1"/>
</dbReference>
<keyword evidence="2" id="KW-1185">Reference proteome</keyword>
<proteinExistence type="predicted"/>
<gene>
    <name evidence="1" type="ORF">AHIS1636_40060</name>
</gene>
<dbReference type="Proteomes" id="UP001209654">
    <property type="component" value="Unassembled WGS sequence"/>
</dbReference>
<dbReference type="EMBL" id="BRVS01000043">
    <property type="protein sequence ID" value="GLB69560.1"/>
    <property type="molecule type" value="Genomic_DNA"/>
</dbReference>
<accession>A0ABQ5MZZ4</accession>
<sequence length="84" mass="9355">MIRKYTASAEASSRHPQDWGRAMAAALTELIEQRREDGGDVSHEDLYGEDLNMVIGAIRGGVEITLTWIPEGDDRPPERNGFDI</sequence>
<name>A0ABQ5MZZ4_9MICC</name>
<evidence type="ECO:0000313" key="1">
    <source>
        <dbReference type="EMBL" id="GLB69560.1"/>
    </source>
</evidence>
<reference evidence="1 2" key="1">
    <citation type="journal article" date="2023" name="Int. J. Syst. Evol. Microbiol.">
        <title>Arthrobacter mangrovi sp. nov., an actinobacterium isolated from the rhizosphere of a mangrove.</title>
        <authorList>
            <person name="Hamada M."/>
            <person name="Saitou S."/>
            <person name="Enomoto N."/>
            <person name="Nanri K."/>
            <person name="Hidaka K."/>
            <person name="Miura T."/>
            <person name="Tamura T."/>
        </authorList>
    </citation>
    <scope>NUCLEOTIDE SEQUENCE [LARGE SCALE GENOMIC DNA]</scope>
    <source>
        <strain evidence="1 2">NBRC 112813</strain>
    </source>
</reference>
<organism evidence="1 2">
    <name type="scientific">Arthrobacter mangrovi</name>
    <dbReference type="NCBI Taxonomy" id="2966350"/>
    <lineage>
        <taxon>Bacteria</taxon>
        <taxon>Bacillati</taxon>
        <taxon>Actinomycetota</taxon>
        <taxon>Actinomycetes</taxon>
        <taxon>Micrococcales</taxon>
        <taxon>Micrococcaceae</taxon>
        <taxon>Arthrobacter</taxon>
    </lineage>
</organism>
<protein>
    <submittedName>
        <fullName evidence="1">Uncharacterized protein</fullName>
    </submittedName>
</protein>
<evidence type="ECO:0000313" key="2">
    <source>
        <dbReference type="Proteomes" id="UP001209654"/>
    </source>
</evidence>